<proteinExistence type="predicted"/>
<sequence length="186" mass="21805">MKDSFITKKAISDALIELCHYKRFDKISIADITDKCRLNRQTLYYHFSDKYDLLEWTYQVGAFSYLAEGVTLENWEEHVLKMLIEIKEKVDFYQNTVSSDSEILSACFSKVTSTLFMELFERLDLENHVSQADRCFYARFFSYGCCGVLIDWIKVGMKETPDMIAAQFVRLANDTELLAYQRLREG</sequence>
<comment type="caution">
    <text evidence="4">The sequence shown here is derived from an EMBL/GenBank/DDBJ whole genome shotgun (WGS) entry which is preliminary data.</text>
</comment>
<feature type="domain" description="HTH tetR-type" evidence="3">
    <location>
        <begin position="5"/>
        <end position="65"/>
    </location>
</feature>
<evidence type="ECO:0000256" key="2">
    <source>
        <dbReference type="PROSITE-ProRule" id="PRU00335"/>
    </source>
</evidence>
<dbReference type="Proteomes" id="UP001290462">
    <property type="component" value="Unassembled WGS sequence"/>
</dbReference>
<evidence type="ECO:0000313" key="5">
    <source>
        <dbReference type="Proteomes" id="UP001290462"/>
    </source>
</evidence>
<protein>
    <submittedName>
        <fullName evidence="4">TetR/AcrR family transcriptional regulator</fullName>
    </submittedName>
</protein>
<dbReference type="RefSeq" id="WP_322809165.1">
    <property type="nucleotide sequence ID" value="NZ_JAVBVO010000003.1"/>
</dbReference>
<gene>
    <name evidence="4" type="ORF">RAK27_11640</name>
</gene>
<feature type="DNA-binding region" description="H-T-H motif" evidence="2">
    <location>
        <begin position="28"/>
        <end position="47"/>
    </location>
</feature>
<reference evidence="4" key="1">
    <citation type="submission" date="2023-08" db="EMBL/GenBank/DDBJ databases">
        <title>Genomic characterization of piscicolin 126 produced by Carnobacterium maltaromaticum CM22 strain isolated from salmon (Salmo salar).</title>
        <authorList>
            <person name="Gonzalez-Gragera E."/>
            <person name="Garcia-Lopez J.D."/>
            <person name="Teso-Perez C."/>
            <person name="Gimenez-Hernandez I."/>
            <person name="Peralta-Sanchez J.M."/>
            <person name="Valdivia E."/>
            <person name="Montalban-Lopez M."/>
            <person name="Martin-Platero A.M."/>
            <person name="Banos A."/>
            <person name="Martinez-Bueno M."/>
        </authorList>
    </citation>
    <scope>NUCLEOTIDE SEQUENCE</scope>
    <source>
        <strain evidence="4">CM22</strain>
    </source>
</reference>
<accession>A0AAW9K0B7</accession>
<dbReference type="Pfam" id="PF14278">
    <property type="entry name" value="TetR_C_8"/>
    <property type="match status" value="1"/>
</dbReference>
<name>A0AAW9K0B7_CARML</name>
<evidence type="ECO:0000259" key="3">
    <source>
        <dbReference type="PROSITE" id="PS50977"/>
    </source>
</evidence>
<dbReference type="InterPro" id="IPR039532">
    <property type="entry name" value="TetR_C_Firmicutes"/>
</dbReference>
<dbReference type="InterPro" id="IPR009057">
    <property type="entry name" value="Homeodomain-like_sf"/>
</dbReference>
<dbReference type="PANTHER" id="PTHR43479">
    <property type="entry name" value="ACREF/ENVCD OPERON REPRESSOR-RELATED"/>
    <property type="match status" value="1"/>
</dbReference>
<dbReference type="AlphaFoldDB" id="A0AAW9K0B7"/>
<dbReference type="GO" id="GO:0003677">
    <property type="term" value="F:DNA binding"/>
    <property type="evidence" value="ECO:0007669"/>
    <property type="project" value="UniProtKB-UniRule"/>
</dbReference>
<evidence type="ECO:0000256" key="1">
    <source>
        <dbReference type="ARBA" id="ARBA00023125"/>
    </source>
</evidence>
<keyword evidence="1 2" id="KW-0238">DNA-binding</keyword>
<dbReference type="PANTHER" id="PTHR43479:SF7">
    <property type="entry name" value="TETR-FAMILY TRANSCRIPTIONAL REGULATOR"/>
    <property type="match status" value="1"/>
</dbReference>
<evidence type="ECO:0000313" key="4">
    <source>
        <dbReference type="EMBL" id="MDZ5759315.1"/>
    </source>
</evidence>
<dbReference type="Pfam" id="PF00440">
    <property type="entry name" value="TetR_N"/>
    <property type="match status" value="1"/>
</dbReference>
<dbReference type="InterPro" id="IPR001647">
    <property type="entry name" value="HTH_TetR"/>
</dbReference>
<organism evidence="4 5">
    <name type="scientific">Carnobacterium maltaromaticum</name>
    <name type="common">Carnobacterium piscicola</name>
    <dbReference type="NCBI Taxonomy" id="2751"/>
    <lineage>
        <taxon>Bacteria</taxon>
        <taxon>Bacillati</taxon>
        <taxon>Bacillota</taxon>
        <taxon>Bacilli</taxon>
        <taxon>Lactobacillales</taxon>
        <taxon>Carnobacteriaceae</taxon>
        <taxon>Carnobacterium</taxon>
    </lineage>
</organism>
<dbReference type="PROSITE" id="PS50977">
    <property type="entry name" value="HTH_TETR_2"/>
    <property type="match status" value="1"/>
</dbReference>
<dbReference type="SUPFAM" id="SSF46689">
    <property type="entry name" value="Homeodomain-like"/>
    <property type="match status" value="1"/>
</dbReference>
<dbReference type="InterPro" id="IPR050624">
    <property type="entry name" value="HTH-type_Tx_Regulator"/>
</dbReference>
<dbReference type="EMBL" id="JAVBVO010000003">
    <property type="protein sequence ID" value="MDZ5759315.1"/>
    <property type="molecule type" value="Genomic_DNA"/>
</dbReference>
<dbReference type="Gene3D" id="1.10.357.10">
    <property type="entry name" value="Tetracycline Repressor, domain 2"/>
    <property type="match status" value="1"/>
</dbReference>